<protein>
    <submittedName>
        <fullName evidence="7">JAB domain-containing protein</fullName>
    </submittedName>
</protein>
<evidence type="ECO:0000256" key="1">
    <source>
        <dbReference type="ARBA" id="ARBA00022670"/>
    </source>
</evidence>
<dbReference type="PANTHER" id="PTHR30471:SF3">
    <property type="entry name" value="UPF0758 PROTEIN YEES-RELATED"/>
    <property type="match status" value="1"/>
</dbReference>
<evidence type="ECO:0000313" key="7">
    <source>
        <dbReference type="EMBL" id="QNN65702.1"/>
    </source>
</evidence>
<dbReference type="GO" id="GO:0046872">
    <property type="term" value="F:metal ion binding"/>
    <property type="evidence" value="ECO:0007669"/>
    <property type="project" value="UniProtKB-KW"/>
</dbReference>
<dbReference type="InterPro" id="IPR001405">
    <property type="entry name" value="UPF0758"/>
</dbReference>
<dbReference type="InterPro" id="IPR020891">
    <property type="entry name" value="UPF0758_CS"/>
</dbReference>
<organism evidence="7 8">
    <name type="scientific">Sphingomonas rhizophila</name>
    <dbReference type="NCBI Taxonomy" id="2071607"/>
    <lineage>
        <taxon>Bacteria</taxon>
        <taxon>Pseudomonadati</taxon>
        <taxon>Pseudomonadota</taxon>
        <taxon>Alphaproteobacteria</taxon>
        <taxon>Sphingomonadales</taxon>
        <taxon>Sphingomonadaceae</taxon>
        <taxon>Sphingomonas</taxon>
    </lineage>
</organism>
<evidence type="ECO:0000256" key="2">
    <source>
        <dbReference type="ARBA" id="ARBA00022723"/>
    </source>
</evidence>
<keyword evidence="8" id="KW-1185">Reference proteome</keyword>
<dbReference type="Pfam" id="PF04002">
    <property type="entry name" value="RadC"/>
    <property type="match status" value="1"/>
</dbReference>
<evidence type="ECO:0000256" key="3">
    <source>
        <dbReference type="ARBA" id="ARBA00022801"/>
    </source>
</evidence>
<proteinExistence type="predicted"/>
<accession>A0A7G9SCX7</accession>
<dbReference type="AlphaFoldDB" id="A0A7G9SCX7"/>
<keyword evidence="4" id="KW-0862">Zinc</keyword>
<dbReference type="InterPro" id="IPR025657">
    <property type="entry name" value="RadC_JAB"/>
</dbReference>
<dbReference type="Gene3D" id="3.40.140.10">
    <property type="entry name" value="Cytidine Deaminase, domain 2"/>
    <property type="match status" value="1"/>
</dbReference>
<dbReference type="GO" id="GO:0008237">
    <property type="term" value="F:metallopeptidase activity"/>
    <property type="evidence" value="ECO:0007669"/>
    <property type="project" value="UniProtKB-KW"/>
</dbReference>
<feature type="domain" description="MPN" evidence="6">
    <location>
        <begin position="1"/>
        <end position="108"/>
    </location>
</feature>
<keyword evidence="1" id="KW-0645">Protease</keyword>
<keyword evidence="5" id="KW-0482">Metalloprotease</keyword>
<dbReference type="EMBL" id="CP060717">
    <property type="protein sequence ID" value="QNN65702.1"/>
    <property type="molecule type" value="Genomic_DNA"/>
</dbReference>
<dbReference type="InterPro" id="IPR037518">
    <property type="entry name" value="MPN"/>
</dbReference>
<dbReference type="KEGG" id="srhi:H9L12_03845"/>
<evidence type="ECO:0000259" key="6">
    <source>
        <dbReference type="PROSITE" id="PS50249"/>
    </source>
</evidence>
<dbReference type="GO" id="GO:0006508">
    <property type="term" value="P:proteolysis"/>
    <property type="evidence" value="ECO:0007669"/>
    <property type="project" value="UniProtKB-KW"/>
</dbReference>
<dbReference type="Proteomes" id="UP000515955">
    <property type="component" value="Chromosome"/>
</dbReference>
<keyword evidence="2" id="KW-0479">Metal-binding</keyword>
<evidence type="ECO:0000256" key="5">
    <source>
        <dbReference type="ARBA" id="ARBA00023049"/>
    </source>
</evidence>
<dbReference type="PROSITE" id="PS01302">
    <property type="entry name" value="UPF0758"/>
    <property type="match status" value="1"/>
</dbReference>
<dbReference type="PANTHER" id="PTHR30471">
    <property type="entry name" value="DNA REPAIR PROTEIN RADC"/>
    <property type="match status" value="1"/>
</dbReference>
<name>A0A7G9SCX7_9SPHN</name>
<reference evidence="7 8" key="1">
    <citation type="submission" date="2020-08" db="EMBL/GenBank/DDBJ databases">
        <title>Genome sequence of Sphingomonas rhizophila KACC 19189T.</title>
        <authorList>
            <person name="Hyun D.-W."/>
            <person name="Bae J.-W."/>
        </authorList>
    </citation>
    <scope>NUCLEOTIDE SEQUENCE [LARGE SCALE GENOMIC DNA]</scope>
    <source>
        <strain evidence="7 8">KACC 19189</strain>
    </source>
</reference>
<evidence type="ECO:0000313" key="8">
    <source>
        <dbReference type="Proteomes" id="UP000515955"/>
    </source>
</evidence>
<keyword evidence="3" id="KW-0378">Hydrolase</keyword>
<evidence type="ECO:0000256" key="4">
    <source>
        <dbReference type="ARBA" id="ARBA00022833"/>
    </source>
</evidence>
<gene>
    <name evidence="7" type="ORF">H9L12_03845</name>
</gene>
<dbReference type="PROSITE" id="PS50249">
    <property type="entry name" value="MPN"/>
    <property type="match status" value="1"/>
</dbReference>
<sequence length="108" mass="12311">MSGLREERNEWLLVFYLSTGHKLLGVEAITQDCPTRVEWDFRHLLRRALLIRADAMIIAHNHPSGDVTASRSDMITTAQFARVCQELGIPLLAHYIVTENETGLCGYW</sequence>